<reference evidence="10" key="2">
    <citation type="submission" date="2018-10" db="EMBL/GenBank/DDBJ databases">
        <authorList>
            <person name="Peiro R."/>
            <person name="Begona"/>
            <person name="Cbmso G."/>
            <person name="Lopez M."/>
            <person name="Gonzalez S."/>
            <person name="Sacristan E."/>
            <person name="Castillo E."/>
        </authorList>
    </citation>
    <scope>NUCLEOTIDE SEQUENCE</scope>
    <source>
        <strain evidence="10">Rhod_genome</strain>
    </source>
</reference>
<comment type="subcellular location">
    <subcellularLocation>
        <location evidence="1">Cell membrane</location>
        <topology evidence="1">Multi-pass membrane protein</topology>
    </subcellularLocation>
</comment>
<dbReference type="GO" id="GO:0005524">
    <property type="term" value="F:ATP binding"/>
    <property type="evidence" value="ECO:0007669"/>
    <property type="project" value="UniProtKB-KW"/>
</dbReference>
<keyword evidence="10" id="KW-0547">Nucleotide-binding</keyword>
<dbReference type="EMBL" id="WNKV01000010">
    <property type="protein sequence ID" value="MTW17380.1"/>
    <property type="molecule type" value="Genomic_DNA"/>
</dbReference>
<evidence type="ECO:0000313" key="11">
    <source>
        <dbReference type="Proteomes" id="UP000289200"/>
    </source>
</evidence>
<keyword evidence="2" id="KW-0813">Transport</keyword>
<feature type="transmembrane region" description="Helical" evidence="7">
    <location>
        <begin position="33"/>
        <end position="55"/>
    </location>
</feature>
<evidence type="ECO:0000256" key="1">
    <source>
        <dbReference type="ARBA" id="ARBA00004651"/>
    </source>
</evidence>
<name>A0A447CT35_9BRAD</name>
<dbReference type="EMBL" id="UWOC01000129">
    <property type="protein sequence ID" value="VCU08436.1"/>
    <property type="molecule type" value="Genomic_DNA"/>
</dbReference>
<comment type="caution">
    <text evidence="10">The sequence shown here is derived from an EMBL/GenBank/DDBJ whole genome shotgun (WGS) entry which is preliminary data.</text>
</comment>
<dbReference type="GO" id="GO:0140359">
    <property type="term" value="F:ABC-type transporter activity"/>
    <property type="evidence" value="ECO:0007669"/>
    <property type="project" value="InterPro"/>
</dbReference>
<feature type="transmembrane region" description="Helical" evidence="7">
    <location>
        <begin position="194"/>
        <end position="213"/>
    </location>
</feature>
<protein>
    <submittedName>
        <fullName evidence="9 10">ABC transporter</fullName>
    </submittedName>
</protein>
<sequence>MFEPNGAADRGRRLFRRYWASASGFWKGRSARVSWPLTLGLVAIASAQLTVQYLLNYWNRDFFNALERRDAVALWHQLALFLPLAALSVSLSVTSVWGRMTTQRKWREWLTQHLLGRWLDKDRYQRLGSVDGSHQNAEYRISFDARIATDAPVDMGIGLFNAFMTAIVFINVLGSVGGSYTLTLAGHAVTIPGYLVFAVIAYTLLFTGGMAFVGRNLTAVIQAENQAEAELRAATNAIRELGERTPPASVELEELVGVRDALAQVLRRWRQLCFQLMGTTGVSQTDILLAPVTAWMLCAPKFLAGEMTLGELTQASAAFVSVQVAFNWFVDNYHRVAEWRSSVNRVATLLHALDDADQAPPDDDAAAAASSGARDPGRRADADALPGDA</sequence>
<gene>
    <name evidence="10" type="primary">yddA_1</name>
    <name evidence="9" type="ORF">GJ689_14320</name>
    <name evidence="10" type="ORF">RHODGE_RHODGE_01606</name>
</gene>
<feature type="compositionally biased region" description="Acidic residues" evidence="6">
    <location>
        <begin position="356"/>
        <end position="365"/>
    </location>
</feature>
<evidence type="ECO:0000313" key="12">
    <source>
        <dbReference type="Proteomes" id="UP000438991"/>
    </source>
</evidence>
<keyword evidence="5 7" id="KW-0472">Membrane</keyword>
<keyword evidence="4 7" id="KW-1133">Transmembrane helix</keyword>
<evidence type="ECO:0000259" key="8">
    <source>
        <dbReference type="Pfam" id="PF06472"/>
    </source>
</evidence>
<dbReference type="Proteomes" id="UP000289200">
    <property type="component" value="Unassembled WGS sequence"/>
</dbReference>
<dbReference type="Gene3D" id="1.20.1560.10">
    <property type="entry name" value="ABC transporter type 1, transmembrane domain"/>
    <property type="match status" value="1"/>
</dbReference>
<dbReference type="InterPro" id="IPR050835">
    <property type="entry name" value="ABC_transporter_sub-D"/>
</dbReference>
<dbReference type="Pfam" id="PF06472">
    <property type="entry name" value="ABC_membrane_2"/>
    <property type="match status" value="1"/>
</dbReference>
<evidence type="ECO:0000256" key="7">
    <source>
        <dbReference type="SAM" id="Phobius"/>
    </source>
</evidence>
<dbReference type="Proteomes" id="UP000438991">
    <property type="component" value="Unassembled WGS sequence"/>
</dbReference>
<dbReference type="SUPFAM" id="SSF90123">
    <property type="entry name" value="ABC transporter transmembrane region"/>
    <property type="match status" value="1"/>
</dbReference>
<dbReference type="InterPro" id="IPR011527">
    <property type="entry name" value="ABC1_TM_dom"/>
</dbReference>
<feature type="transmembrane region" description="Helical" evidence="7">
    <location>
        <begin position="75"/>
        <end position="97"/>
    </location>
</feature>
<reference evidence="9 12" key="3">
    <citation type="submission" date="2019-11" db="EMBL/GenBank/DDBJ databases">
        <title>Whole-genome sequence of Rhodoplanes serenus DSM 18633, type strain.</title>
        <authorList>
            <person name="Kyndt J.A."/>
            <person name="Meyer T.E."/>
        </authorList>
    </citation>
    <scope>NUCLEOTIDE SEQUENCE [LARGE SCALE GENOMIC DNA]</scope>
    <source>
        <strain evidence="9 12">DSM 18633</strain>
    </source>
</reference>
<dbReference type="PANTHER" id="PTHR11384:SF59">
    <property type="entry name" value="LYSOSOMAL COBALAMIN TRANSPORTER ABCD4"/>
    <property type="match status" value="1"/>
</dbReference>
<feature type="transmembrane region" description="Helical" evidence="7">
    <location>
        <begin position="156"/>
        <end position="174"/>
    </location>
</feature>
<proteinExistence type="predicted"/>
<keyword evidence="3 7" id="KW-0812">Transmembrane</keyword>
<dbReference type="InterPro" id="IPR036640">
    <property type="entry name" value="ABC1_TM_sf"/>
</dbReference>
<dbReference type="AlphaFoldDB" id="A0A447CT35"/>
<evidence type="ECO:0000256" key="2">
    <source>
        <dbReference type="ARBA" id="ARBA00022448"/>
    </source>
</evidence>
<evidence type="ECO:0000313" key="9">
    <source>
        <dbReference type="EMBL" id="MTW17380.1"/>
    </source>
</evidence>
<dbReference type="PANTHER" id="PTHR11384">
    <property type="entry name" value="ATP-BINDING CASSETTE, SUB-FAMILY D MEMBER"/>
    <property type="match status" value="1"/>
</dbReference>
<feature type="region of interest" description="Disordered" evidence="6">
    <location>
        <begin position="356"/>
        <end position="389"/>
    </location>
</feature>
<evidence type="ECO:0000256" key="4">
    <source>
        <dbReference type="ARBA" id="ARBA00022989"/>
    </source>
</evidence>
<reference evidence="11" key="1">
    <citation type="submission" date="2018-10" db="EMBL/GenBank/DDBJ databases">
        <authorList>
            <person name="Peiro R."/>
            <person name="Begona"/>
            <person name="Cbmso G."/>
            <person name="Lopez M."/>
            <person name="Gonzalez S."/>
            <person name="Sacristan E."/>
            <person name="Castillo E."/>
        </authorList>
    </citation>
    <scope>NUCLEOTIDE SEQUENCE [LARGE SCALE GENOMIC DNA]</scope>
</reference>
<keyword evidence="11" id="KW-1185">Reference proteome</keyword>
<evidence type="ECO:0000256" key="6">
    <source>
        <dbReference type="SAM" id="MobiDB-lite"/>
    </source>
</evidence>
<feature type="domain" description="ABC transmembrane type-1" evidence="8">
    <location>
        <begin position="39"/>
        <end position="243"/>
    </location>
</feature>
<evidence type="ECO:0000256" key="3">
    <source>
        <dbReference type="ARBA" id="ARBA00022692"/>
    </source>
</evidence>
<evidence type="ECO:0000256" key="5">
    <source>
        <dbReference type="ARBA" id="ARBA00023136"/>
    </source>
</evidence>
<organism evidence="10 11">
    <name type="scientific">Rhodoplanes serenus</name>
    <dbReference type="NCBI Taxonomy" id="200615"/>
    <lineage>
        <taxon>Bacteria</taxon>
        <taxon>Pseudomonadati</taxon>
        <taxon>Pseudomonadota</taxon>
        <taxon>Alphaproteobacteria</taxon>
        <taxon>Hyphomicrobiales</taxon>
        <taxon>Nitrobacteraceae</taxon>
        <taxon>Rhodoplanes</taxon>
    </lineage>
</organism>
<accession>A0A447CT35</accession>
<dbReference type="GO" id="GO:0005886">
    <property type="term" value="C:plasma membrane"/>
    <property type="evidence" value="ECO:0007669"/>
    <property type="project" value="UniProtKB-SubCell"/>
</dbReference>
<keyword evidence="10" id="KW-0067">ATP-binding</keyword>
<dbReference type="OrthoDB" id="9810134at2"/>
<evidence type="ECO:0000313" key="10">
    <source>
        <dbReference type="EMBL" id="VCU08436.1"/>
    </source>
</evidence>
<dbReference type="RefSeq" id="WP_129608540.1">
    <property type="nucleotide sequence ID" value="NZ_UWOC01000129.1"/>
</dbReference>